<name>A0A1G8N6G1_9SPHI</name>
<reference evidence="4" key="2">
    <citation type="submission" date="2016-10" db="EMBL/GenBank/DDBJ databases">
        <authorList>
            <person name="Varghese N."/>
            <person name="Submissions S."/>
        </authorList>
    </citation>
    <scope>NUCLEOTIDE SEQUENCE [LARGE SCALE GENOMIC DNA]</scope>
    <source>
        <strain evidence="4">Gh-67</strain>
    </source>
</reference>
<dbReference type="Pfam" id="PF13333">
    <property type="entry name" value="rve_2"/>
    <property type="match status" value="1"/>
</dbReference>
<dbReference type="SUPFAM" id="SSF53098">
    <property type="entry name" value="Ribonuclease H-like"/>
    <property type="match status" value="1"/>
</dbReference>
<sequence length="67" mass="8026">FMESYFSRFKAELLQDGSFENIENARSEIFEYIEMYYNPIRRHSALGYISPMAFERKASYPQKAEAR</sequence>
<dbReference type="InterPro" id="IPR012337">
    <property type="entry name" value="RNaseH-like_sf"/>
</dbReference>
<dbReference type="AlphaFoldDB" id="A0A1G8N6G1"/>
<organism evidence="3 4">
    <name type="scientific">Mucilaginibacter gossypii</name>
    <dbReference type="NCBI Taxonomy" id="551996"/>
    <lineage>
        <taxon>Bacteria</taxon>
        <taxon>Pseudomonadati</taxon>
        <taxon>Bacteroidota</taxon>
        <taxon>Sphingobacteriia</taxon>
        <taxon>Sphingobacteriales</taxon>
        <taxon>Sphingobacteriaceae</taxon>
        <taxon>Mucilaginibacter</taxon>
    </lineage>
</organism>
<feature type="non-terminal residue" evidence="3">
    <location>
        <position position="1"/>
    </location>
</feature>
<dbReference type="EMBL" id="FNCG01000030">
    <property type="protein sequence ID" value="SDI73095.1"/>
    <property type="molecule type" value="Genomic_DNA"/>
</dbReference>
<evidence type="ECO:0000313" key="2">
    <source>
        <dbReference type="EMBL" id="SDI73095.1"/>
    </source>
</evidence>
<dbReference type="PANTHER" id="PTHR46889">
    <property type="entry name" value="TRANSPOSASE INSF FOR INSERTION SEQUENCE IS3B-RELATED"/>
    <property type="match status" value="1"/>
</dbReference>
<evidence type="ECO:0000313" key="4">
    <source>
        <dbReference type="Proteomes" id="UP000199705"/>
    </source>
</evidence>
<keyword evidence="4" id="KW-1185">Reference proteome</keyword>
<gene>
    <name evidence="2" type="ORF">SAMN05192573_1301</name>
    <name evidence="3" type="ORF">SAMN05192573_13130</name>
</gene>
<accession>A0A1G8N6G1</accession>
<dbReference type="STRING" id="551996.SAMN05192573_1301"/>
<dbReference type="EMBL" id="FNCG01000031">
    <property type="protein sequence ID" value="SDI75881.1"/>
    <property type="molecule type" value="Genomic_DNA"/>
</dbReference>
<feature type="domain" description="Integrase catalytic" evidence="1">
    <location>
        <begin position="3"/>
        <end position="57"/>
    </location>
</feature>
<dbReference type="GO" id="GO:0015074">
    <property type="term" value="P:DNA integration"/>
    <property type="evidence" value="ECO:0007669"/>
    <property type="project" value="InterPro"/>
</dbReference>
<evidence type="ECO:0000313" key="3">
    <source>
        <dbReference type="EMBL" id="SDI75881.1"/>
    </source>
</evidence>
<evidence type="ECO:0000259" key="1">
    <source>
        <dbReference type="Pfam" id="PF13333"/>
    </source>
</evidence>
<dbReference type="InterPro" id="IPR001584">
    <property type="entry name" value="Integrase_cat-core"/>
</dbReference>
<dbReference type="InterPro" id="IPR050900">
    <property type="entry name" value="Transposase_IS3/IS150/IS904"/>
</dbReference>
<reference evidence="3" key="1">
    <citation type="submission" date="2016-10" db="EMBL/GenBank/DDBJ databases">
        <authorList>
            <person name="de Groot N.N."/>
        </authorList>
    </citation>
    <scope>NUCLEOTIDE SEQUENCE [LARGE SCALE GENOMIC DNA]</scope>
    <source>
        <strain evidence="3">Gh-67</strain>
    </source>
</reference>
<proteinExistence type="predicted"/>
<protein>
    <submittedName>
        <fullName evidence="3">Putative transposase</fullName>
    </submittedName>
</protein>
<dbReference type="Proteomes" id="UP000199705">
    <property type="component" value="Unassembled WGS sequence"/>
</dbReference>
<dbReference type="RefSeq" id="WP_256337578.1">
    <property type="nucleotide sequence ID" value="NZ_FNCG01000030.1"/>
</dbReference>